<dbReference type="GO" id="GO:0003677">
    <property type="term" value="F:DNA binding"/>
    <property type="evidence" value="ECO:0007669"/>
    <property type="project" value="InterPro"/>
</dbReference>
<feature type="compositionally biased region" description="Polar residues" evidence="1">
    <location>
        <begin position="193"/>
        <end position="214"/>
    </location>
</feature>
<proteinExistence type="predicted"/>
<dbReference type="CDD" id="cd00093">
    <property type="entry name" value="HTH_XRE"/>
    <property type="match status" value="1"/>
</dbReference>
<dbReference type="AlphaFoldDB" id="C9PNC4"/>
<evidence type="ECO:0000313" key="4">
    <source>
        <dbReference type="EMBL" id="EEX50911.1"/>
    </source>
</evidence>
<dbReference type="Pfam" id="PF13413">
    <property type="entry name" value="HTH_25"/>
    <property type="match status" value="1"/>
</dbReference>
<dbReference type="Pfam" id="PF13464">
    <property type="entry name" value="RodZ_C"/>
    <property type="match status" value="1"/>
</dbReference>
<sequence>MVMTTAINNTEKLEITLGDKFRQAREAQNLSIEDVSKQIALRPSILQHIENNEFIHKAIPATFMKGYVKNYAKFLRLPDSIWIGVNFGDDLTNDLGKNARATRAVNQYSSHNRWIGWLSLIVILVVAGMTGLWWWESYQQSNVERDNLVQNYAETSIQPSSTSDSGNAVAALPATATVSSAVSTVTEAVQLQPMQTSSNQVPAAQTNTERQSVEGSGLSIPVVTLPLTEVTKTATNINSVNTPVVINPQDEQPVTSADVLKAEMAKLDDSQNTTVLAENQPVAAVTNDELYIEVTGTCWISVKNKNGRVLAQKEYKQGDVLSFNEGGPYSLIVGAPSNVNITYKGEAYPLKVDGRVARFKLPQ</sequence>
<dbReference type="HOGENOM" id="CLU_047530_3_1_6"/>
<reference evidence="4 5" key="1">
    <citation type="submission" date="2009-10" db="EMBL/GenBank/DDBJ databases">
        <authorList>
            <person name="Muzny D."/>
            <person name="Qin X."/>
            <person name="Deng J."/>
            <person name="Jiang H."/>
            <person name="Liu Y."/>
            <person name="Qu J."/>
            <person name="Song X.-Z."/>
            <person name="Zhang L."/>
            <person name="Thornton R."/>
            <person name="Coyle M."/>
            <person name="Francisco L."/>
            <person name="Jackson L."/>
            <person name="Javaid M."/>
            <person name="Korchina V."/>
            <person name="Kovar C."/>
            <person name="Mata R."/>
            <person name="Mathew T."/>
            <person name="Ngo R."/>
            <person name="Nguyen L."/>
            <person name="Nguyen N."/>
            <person name="Okwuonu G."/>
            <person name="Ongeri F."/>
            <person name="Pham C."/>
            <person name="Simmons D."/>
            <person name="Wilczek-Boney K."/>
            <person name="Hale W."/>
            <person name="Jakkamsetti A."/>
            <person name="Pham P."/>
            <person name="Ruth R."/>
            <person name="San Lucas F."/>
            <person name="Warren J."/>
            <person name="Zhang J."/>
            <person name="Zhao Z."/>
            <person name="Zhou C."/>
            <person name="Zhu D."/>
            <person name="Lee S."/>
            <person name="Bess C."/>
            <person name="Blankenburg K."/>
            <person name="Forbes L."/>
            <person name="Fu Q."/>
            <person name="Gubbala S."/>
            <person name="Hirani K."/>
            <person name="Jayaseelan J.C."/>
            <person name="Lara F."/>
            <person name="Munidasa M."/>
            <person name="Palculict T."/>
            <person name="Patil S."/>
            <person name="Pu L.-L."/>
            <person name="Saada N."/>
            <person name="Tang L."/>
            <person name="Weissenberger G."/>
            <person name="Zhu Y."/>
            <person name="Hemphill L."/>
            <person name="Shang Y."/>
            <person name="Youmans B."/>
            <person name="Ayvaz T."/>
            <person name="Ross M."/>
            <person name="Santibanez J."/>
            <person name="Aqrawi P."/>
            <person name="Gross S."/>
            <person name="Joshi V."/>
            <person name="Fowler G."/>
            <person name="Nazareth L."/>
            <person name="Reid J."/>
            <person name="Worley K."/>
            <person name="Petrosino J."/>
            <person name="Highlander S."/>
            <person name="Gibbs R."/>
        </authorList>
    </citation>
    <scope>NUCLEOTIDE SEQUENCE [LARGE SCALE GENOMIC DNA]</scope>
    <source>
        <strain evidence="4 5">ATCC 43325</strain>
    </source>
</reference>
<dbReference type="Proteomes" id="UP000005519">
    <property type="component" value="Unassembled WGS sequence"/>
</dbReference>
<keyword evidence="2" id="KW-0472">Membrane</keyword>
<dbReference type="STRING" id="667128.HMPREF0621_0498"/>
<keyword evidence="5" id="KW-1185">Reference proteome</keyword>
<dbReference type="InterPro" id="IPR025194">
    <property type="entry name" value="RodZ-like_C"/>
</dbReference>
<name>C9PNC4_9PAST</name>
<feature type="region of interest" description="Disordered" evidence="1">
    <location>
        <begin position="193"/>
        <end position="215"/>
    </location>
</feature>
<dbReference type="PANTHER" id="PTHR34475:SF1">
    <property type="entry name" value="CYTOSKELETON PROTEIN RODZ"/>
    <property type="match status" value="1"/>
</dbReference>
<evidence type="ECO:0000256" key="2">
    <source>
        <dbReference type="SAM" id="Phobius"/>
    </source>
</evidence>
<protein>
    <recommendedName>
        <fullName evidence="3">Cytoskeleton protein RodZ-like C-terminal domain-containing protein</fullName>
    </recommendedName>
</protein>
<dbReference type="InterPro" id="IPR010982">
    <property type="entry name" value="Lambda_DNA-bd_dom_sf"/>
</dbReference>
<dbReference type="EMBL" id="ACZR01000005">
    <property type="protein sequence ID" value="EEX50911.1"/>
    <property type="molecule type" value="Genomic_DNA"/>
</dbReference>
<comment type="caution">
    <text evidence="4">The sequence shown here is derived from an EMBL/GenBank/DDBJ whole genome shotgun (WGS) entry which is preliminary data.</text>
</comment>
<keyword evidence="2" id="KW-0812">Transmembrane</keyword>
<feature type="domain" description="Cytoskeleton protein RodZ-like C-terminal" evidence="3">
    <location>
        <begin position="292"/>
        <end position="360"/>
    </location>
</feature>
<accession>C9PNC4</accession>
<gene>
    <name evidence="4" type="ORF">HMPREF0621_0498</name>
</gene>
<dbReference type="InterPro" id="IPR001387">
    <property type="entry name" value="Cro/C1-type_HTH"/>
</dbReference>
<evidence type="ECO:0000313" key="5">
    <source>
        <dbReference type="Proteomes" id="UP000005519"/>
    </source>
</evidence>
<dbReference type="InterPro" id="IPR050400">
    <property type="entry name" value="Bact_Cytoskel_RodZ"/>
</dbReference>
<dbReference type="PANTHER" id="PTHR34475">
    <property type="match status" value="1"/>
</dbReference>
<dbReference type="Gene3D" id="1.10.260.40">
    <property type="entry name" value="lambda repressor-like DNA-binding domains"/>
    <property type="match status" value="1"/>
</dbReference>
<organism evidence="4 5">
    <name type="scientific">Pasteurella dagmatis ATCC 43325</name>
    <dbReference type="NCBI Taxonomy" id="667128"/>
    <lineage>
        <taxon>Bacteria</taxon>
        <taxon>Pseudomonadati</taxon>
        <taxon>Pseudomonadota</taxon>
        <taxon>Gammaproteobacteria</taxon>
        <taxon>Pasteurellales</taxon>
        <taxon>Pasteurellaceae</taxon>
        <taxon>Pasteurella</taxon>
    </lineage>
</organism>
<feature type="transmembrane region" description="Helical" evidence="2">
    <location>
        <begin position="114"/>
        <end position="135"/>
    </location>
</feature>
<evidence type="ECO:0000256" key="1">
    <source>
        <dbReference type="SAM" id="MobiDB-lite"/>
    </source>
</evidence>
<keyword evidence="2" id="KW-1133">Transmembrane helix</keyword>
<evidence type="ECO:0000259" key="3">
    <source>
        <dbReference type="Pfam" id="PF13464"/>
    </source>
</evidence>
<dbReference type="SUPFAM" id="SSF47413">
    <property type="entry name" value="lambda repressor-like DNA-binding domains"/>
    <property type="match status" value="1"/>
</dbReference>